<gene>
    <name evidence="1" type="ORF">F5148DRAFT_1379821</name>
</gene>
<sequence>MPKSLLPCAARSSTTIGGPSQASLEGSPGEHRQDRVTINTLPDDVLLEIFHFYVDQDKRTNGWHTLVHVCQRWRHVVFASPRRLNLRLEYAGKRPVSEMLDVWPALPVVIDHGSDLSYSWKNIAVALESEHRHRICKIDLWDIPTSEWRRLAAAMQKPFPELTSLQFRVQDDTPTSLPHSFLGGSAPLLRELRLENCPFPGIPTLLLSASQLVVLDLWFIPYSGYIYPQDLVTALSVLSRLEILGLGFESPLYPASRPPPPLTRSVLPALVFLSFRGVHEYLEDLVAQIEAPLLNNLDVIFFMDIDFVIPQLHRLISQTESFKTCDRATVYTSDRAIRFTVYRGTNQLPPLSMEISCGELDRQLASLAQVCSSSFPLLSALSQLDITDYAPQSRSKDEMETTQWLEFLAPFTAMKDLRPTHQVAPHVCQALEELAGERVTEVLPALQNIFLEGLEPLGSVPKYIEGFIAARKLSGHPVAVHCWE</sequence>
<reference evidence="1" key="1">
    <citation type="submission" date="2021-03" db="EMBL/GenBank/DDBJ databases">
        <title>Evolutionary priming and transition to the ectomycorrhizal habit in an iconic lineage of mushroom-forming fungi: is preadaptation a requirement?</title>
        <authorList>
            <consortium name="DOE Joint Genome Institute"/>
            <person name="Looney B.P."/>
            <person name="Miyauchi S."/>
            <person name="Morin E."/>
            <person name="Drula E."/>
            <person name="Courty P.E."/>
            <person name="Chicoki N."/>
            <person name="Fauchery L."/>
            <person name="Kohler A."/>
            <person name="Kuo A."/>
            <person name="LaButti K."/>
            <person name="Pangilinan J."/>
            <person name="Lipzen A."/>
            <person name="Riley R."/>
            <person name="Andreopoulos W."/>
            <person name="He G."/>
            <person name="Johnson J."/>
            <person name="Barry K.W."/>
            <person name="Grigoriev I.V."/>
            <person name="Nagy L."/>
            <person name="Hibbett D."/>
            <person name="Henrissat B."/>
            <person name="Matheny P.B."/>
            <person name="Labbe J."/>
            <person name="Martin A.F."/>
        </authorList>
    </citation>
    <scope>NUCLEOTIDE SEQUENCE</scope>
    <source>
        <strain evidence="1">BPL698</strain>
    </source>
</reference>
<proteinExistence type="predicted"/>
<comment type="caution">
    <text evidence="1">The sequence shown here is derived from an EMBL/GenBank/DDBJ whole genome shotgun (WGS) entry which is preliminary data.</text>
</comment>
<name>A0ACC0TV03_9AGAM</name>
<organism evidence="1 2">
    <name type="scientific">Russula earlei</name>
    <dbReference type="NCBI Taxonomy" id="71964"/>
    <lineage>
        <taxon>Eukaryota</taxon>
        <taxon>Fungi</taxon>
        <taxon>Dikarya</taxon>
        <taxon>Basidiomycota</taxon>
        <taxon>Agaricomycotina</taxon>
        <taxon>Agaricomycetes</taxon>
        <taxon>Russulales</taxon>
        <taxon>Russulaceae</taxon>
        <taxon>Russula</taxon>
    </lineage>
</organism>
<dbReference type="Proteomes" id="UP001207468">
    <property type="component" value="Unassembled WGS sequence"/>
</dbReference>
<protein>
    <submittedName>
        <fullName evidence="1">Uncharacterized protein</fullName>
    </submittedName>
</protein>
<keyword evidence="2" id="KW-1185">Reference proteome</keyword>
<evidence type="ECO:0000313" key="1">
    <source>
        <dbReference type="EMBL" id="KAI9443681.1"/>
    </source>
</evidence>
<dbReference type="EMBL" id="JAGFNK010000692">
    <property type="protein sequence ID" value="KAI9443681.1"/>
    <property type="molecule type" value="Genomic_DNA"/>
</dbReference>
<accession>A0ACC0TV03</accession>
<evidence type="ECO:0000313" key="2">
    <source>
        <dbReference type="Proteomes" id="UP001207468"/>
    </source>
</evidence>